<dbReference type="CDD" id="cd19946">
    <property type="entry name" value="GlpA-like_Fer2_BFD-like"/>
    <property type="match status" value="1"/>
</dbReference>
<dbReference type="InterPro" id="IPR007419">
    <property type="entry name" value="BFD-like_2Fe2S-bd_dom"/>
</dbReference>
<dbReference type="eggNOG" id="COG0579">
    <property type="taxonomic scope" value="Bacteria"/>
</dbReference>
<dbReference type="InterPro" id="IPR052745">
    <property type="entry name" value="G3P_Oxidase/Oxidoreductase"/>
</dbReference>
<dbReference type="Pfam" id="PF04324">
    <property type="entry name" value="Fer2_BFD"/>
    <property type="match status" value="1"/>
</dbReference>
<dbReference type="RefSeq" id="WP_013251791.1">
    <property type="nucleotide sequence ID" value="NC_014363.1"/>
</dbReference>
<dbReference type="KEGG" id="ols:Olsu_0928"/>
<evidence type="ECO:0000256" key="1">
    <source>
        <dbReference type="SAM" id="MobiDB-lite"/>
    </source>
</evidence>
<evidence type="ECO:0000259" key="3">
    <source>
        <dbReference type="Pfam" id="PF04324"/>
    </source>
</evidence>
<feature type="domain" description="BFD-like [2Fe-2S]-binding" evidence="3">
    <location>
        <begin position="406"/>
        <end position="456"/>
    </location>
</feature>
<feature type="region of interest" description="Disordered" evidence="1">
    <location>
        <begin position="488"/>
        <end position="507"/>
    </location>
</feature>
<organism evidence="4 5">
    <name type="scientific">Olsenella uli (strain ATCC 49627 / DSM 7084 / CCUG 31166 / CIP 109912 / JCM 12494 / LMG 11480 / NCIMB 702895 / VPI D76D-27C)</name>
    <name type="common">Lactobacillus uli</name>
    <dbReference type="NCBI Taxonomy" id="633147"/>
    <lineage>
        <taxon>Bacteria</taxon>
        <taxon>Bacillati</taxon>
        <taxon>Actinomycetota</taxon>
        <taxon>Coriobacteriia</taxon>
        <taxon>Coriobacteriales</taxon>
        <taxon>Atopobiaceae</taxon>
        <taxon>Olsenella</taxon>
    </lineage>
</organism>
<dbReference type="PANTHER" id="PTHR42720:SF1">
    <property type="entry name" value="GLYCEROL 3-PHOSPHATE OXIDASE"/>
    <property type="match status" value="1"/>
</dbReference>
<proteinExistence type="predicted"/>
<gene>
    <name evidence="4" type="ordered locus">Olsu_0928</name>
</gene>
<evidence type="ECO:0000313" key="5">
    <source>
        <dbReference type="Proteomes" id="UP000000333"/>
    </source>
</evidence>
<feature type="domain" description="FAD dependent oxidoreductase" evidence="2">
    <location>
        <begin position="7"/>
        <end position="361"/>
    </location>
</feature>
<dbReference type="InterPro" id="IPR041854">
    <property type="entry name" value="BFD-like_2Fe2S-bd_dom_sf"/>
</dbReference>
<dbReference type="SUPFAM" id="SSF51905">
    <property type="entry name" value="FAD/NAD(P)-binding domain"/>
    <property type="match status" value="1"/>
</dbReference>
<dbReference type="GeneID" id="78512348"/>
<dbReference type="PATRIC" id="fig|633147.7.peg.619"/>
<dbReference type="Gene3D" id="3.50.50.60">
    <property type="entry name" value="FAD/NAD(P)-binding domain"/>
    <property type="match status" value="1"/>
</dbReference>
<dbReference type="EMBL" id="CP002106">
    <property type="protein sequence ID" value="ADK68039.1"/>
    <property type="molecule type" value="Genomic_DNA"/>
</dbReference>
<dbReference type="Gene3D" id="1.10.10.1100">
    <property type="entry name" value="BFD-like [2Fe-2S]-binding domain"/>
    <property type="match status" value="1"/>
</dbReference>
<dbReference type="AlphaFoldDB" id="E1R075"/>
<sequence length="525" mass="54675">MVHDACDAVIIGAGVSGCAVARELSRLDGRFCVVEAEDDVCSGTSKANSAIVHAGFDAPTGSLMARLNVEGSALFPQLSRDLDFTFRQIGSLVVCTDACDLPALEALLERGIANGVSDLRVIGRKELVALEPHIADGAVAALWAPTAGIVDPFGLTVALAENARDNGVDFLFGARVGGLSRTAGGDWLVSTARGTIKARAVINAAGVFADQIHNLAAVPAGGEPLAITPRRGEYKLLDTTAGAHVAHTIFMLPTKMGKGVLVTPTVHGNLLVGPTADDIDDKLGTDTTSEGLVSVREKSALTVKDIPFRETITSFSGLRAHQPGHEFLIGELPEAPGFIDCAGIESPGLSASPAIGRMVASIAQGILHLGEKATFASTRRGYPNLNELTTEEWNALIDEDPRYGTIVCRCCRVSEGQICEAVRRGARSLDAVKRRTAAAMGRCQAGFCTPRIMELICEEADGVDMCSVTKAGPGSKLVVGLNKGDAMDDSSATDGTRTACSTPVAGGPPALIDALRRGGEDHGTR</sequence>
<dbReference type="Pfam" id="PF01266">
    <property type="entry name" value="DAO"/>
    <property type="match status" value="1"/>
</dbReference>
<dbReference type="STRING" id="633147.Olsu_0928"/>
<dbReference type="InterPro" id="IPR036188">
    <property type="entry name" value="FAD/NAD-bd_sf"/>
</dbReference>
<dbReference type="HOGENOM" id="CLU_024775_3_1_11"/>
<keyword evidence="5" id="KW-1185">Reference proteome</keyword>
<dbReference type="InterPro" id="IPR006076">
    <property type="entry name" value="FAD-dep_OxRdtase"/>
</dbReference>
<accession>E1R075</accession>
<feature type="compositionally biased region" description="Polar residues" evidence="1">
    <location>
        <begin position="490"/>
        <end position="501"/>
    </location>
</feature>
<dbReference type="PANTHER" id="PTHR42720">
    <property type="entry name" value="GLYCEROL-3-PHOSPHATE DEHYDROGENASE"/>
    <property type="match status" value="1"/>
</dbReference>
<dbReference type="OrthoDB" id="9801699at2"/>
<dbReference type="Gene3D" id="3.30.9.10">
    <property type="entry name" value="D-Amino Acid Oxidase, subunit A, domain 2"/>
    <property type="match status" value="1"/>
</dbReference>
<evidence type="ECO:0000259" key="2">
    <source>
        <dbReference type="Pfam" id="PF01266"/>
    </source>
</evidence>
<name>E1R075_OLSUV</name>
<evidence type="ECO:0000313" key="4">
    <source>
        <dbReference type="EMBL" id="ADK68039.1"/>
    </source>
</evidence>
<reference evidence="4 5" key="1">
    <citation type="journal article" date="2010" name="Stand. Genomic Sci.">
        <title>Complete genome sequence of Olsenella uli type strain (VPI D76D-27C).</title>
        <authorList>
            <person name="Goker M."/>
            <person name="Held B."/>
            <person name="Lucas S."/>
            <person name="Nolan M."/>
            <person name="Yasawong M."/>
            <person name="Glavina Del Rio T."/>
            <person name="Tice H."/>
            <person name="Cheng J.F."/>
            <person name="Bruce D."/>
            <person name="Detter J.C."/>
            <person name="Tapia R."/>
            <person name="Han C."/>
            <person name="Goodwin L."/>
            <person name="Pitluck S."/>
            <person name="Liolios K."/>
            <person name="Ivanova N."/>
            <person name="Mavromatis K."/>
            <person name="Mikhailova N."/>
            <person name="Pati A."/>
            <person name="Chen A."/>
            <person name="Palaniappan K."/>
            <person name="Land M."/>
            <person name="Hauser L."/>
            <person name="Chang Y.J."/>
            <person name="Jeffries C.D."/>
            <person name="Rohde M."/>
            <person name="Sikorski J."/>
            <person name="Pukall R."/>
            <person name="Woyke T."/>
            <person name="Bristow J."/>
            <person name="Eisen J.A."/>
            <person name="Markowitz V."/>
            <person name="Hugenholtz P."/>
            <person name="Kyrpides N.C."/>
            <person name="Klenk H.P."/>
            <person name="Lapidus A."/>
        </authorList>
    </citation>
    <scope>NUCLEOTIDE SEQUENCE [LARGE SCALE GENOMIC DNA]</scope>
    <source>
        <strain evidence="5">ATCC 49627 / DSM 7084 / CIP 109912 / JCM 12494 / NCIMB 702895 / VPI D76D-27C</strain>
    </source>
</reference>
<protein>
    <submittedName>
        <fullName evidence="4">FAD dependent oxidoreductase</fullName>
    </submittedName>
</protein>
<dbReference type="Proteomes" id="UP000000333">
    <property type="component" value="Chromosome"/>
</dbReference>